<dbReference type="Proteomes" id="UP000509833">
    <property type="component" value="Chromosome"/>
</dbReference>
<dbReference type="AlphaFoldDB" id="A0A8D6U787"/>
<feature type="coiled-coil region" evidence="1">
    <location>
        <begin position="42"/>
        <end position="69"/>
    </location>
</feature>
<keyword evidence="1" id="KW-0175">Coiled coil</keyword>
<evidence type="ECO:0000256" key="2">
    <source>
        <dbReference type="SAM" id="MobiDB-lite"/>
    </source>
</evidence>
<feature type="compositionally biased region" description="Polar residues" evidence="2">
    <location>
        <begin position="320"/>
        <end position="347"/>
    </location>
</feature>
<sequence length="412" mass="44948">MKESSFMKRINTKKSAVISLIVLLCFGIGYYVLAISPHQRAVQSSNEVIAKIEKENRSLEETIKASKKLLSSKDKPLDENLTVKLKNEVSTVEKKKQVIPKIKKKTSDINKQVKSLKKPINYTTEIKELKDKNQKYSTSVKQLKQITNPSNTFVESRLKEIVTITDVQSATENNDPNQDLNKQGSYTAAVYFADNEVTNPVAGADLVAKGTDAGGCVEVYKTAEDAKKRNDYLSAFDGLPTVINPGSHYVYGTVVIRVAASLTASQQNALTQKIYEKLIEIKDDSTSKNTSKMETSSFTKPSSSSSSSTQATVSESAQSYTKTVAGSAPTTPTQQQDSGVPDSSQDMGVNPEFHSNIDENGYNTLLGVYVQDMIDEANNYHATTDVMIEPSSSMITSTISSSLSASFNGFSA</sequence>
<reference evidence="3 4" key="1">
    <citation type="submission" date="2020-06" db="EMBL/GenBank/DDBJ databases">
        <authorList>
            <person name="Chuat V."/>
        </authorList>
    </citation>
    <scope>NUCLEOTIDE SEQUENCE [LARGE SCALE GENOMIC DNA]</scope>
    <source>
        <strain evidence="3">STH_CIRM_336</strain>
    </source>
</reference>
<protein>
    <submittedName>
        <fullName evidence="3">Uncharacterized protein</fullName>
    </submittedName>
</protein>
<evidence type="ECO:0000313" key="3">
    <source>
        <dbReference type="EMBL" id="CAD0138411.1"/>
    </source>
</evidence>
<evidence type="ECO:0000313" key="4">
    <source>
        <dbReference type="Proteomes" id="UP000509833"/>
    </source>
</evidence>
<accession>A0A8D6U787</accession>
<proteinExistence type="predicted"/>
<dbReference type="EMBL" id="LR822017">
    <property type="protein sequence ID" value="CAD0138411.1"/>
    <property type="molecule type" value="Genomic_DNA"/>
</dbReference>
<feature type="compositionally biased region" description="Low complexity" evidence="2">
    <location>
        <begin position="295"/>
        <end position="319"/>
    </location>
</feature>
<name>A0A8D6U787_STRTR</name>
<feature type="region of interest" description="Disordered" evidence="2">
    <location>
        <begin position="285"/>
        <end position="356"/>
    </location>
</feature>
<organism evidence="3 4">
    <name type="scientific">Streptococcus thermophilus</name>
    <dbReference type="NCBI Taxonomy" id="1308"/>
    <lineage>
        <taxon>Bacteria</taxon>
        <taxon>Bacillati</taxon>
        <taxon>Bacillota</taxon>
        <taxon>Bacilli</taxon>
        <taxon>Lactobacillales</taxon>
        <taxon>Streptococcaceae</taxon>
        <taxon>Streptococcus</taxon>
    </lineage>
</organism>
<gene>
    <name evidence="3" type="ORF">STHERMO_1451</name>
</gene>
<evidence type="ECO:0000256" key="1">
    <source>
        <dbReference type="SAM" id="Coils"/>
    </source>
</evidence>